<evidence type="ECO:0000313" key="3">
    <source>
        <dbReference type="EMBL" id="CAA9442249.1"/>
    </source>
</evidence>
<organism evidence="3">
    <name type="scientific">uncultured Rubrobacteraceae bacterium</name>
    <dbReference type="NCBI Taxonomy" id="349277"/>
    <lineage>
        <taxon>Bacteria</taxon>
        <taxon>Bacillati</taxon>
        <taxon>Actinomycetota</taxon>
        <taxon>Rubrobacteria</taxon>
        <taxon>Rubrobacterales</taxon>
        <taxon>Rubrobacteraceae</taxon>
        <taxon>environmental samples</taxon>
    </lineage>
</organism>
<gene>
    <name evidence="3" type="ORF">AVDCRST_MAG28-512</name>
</gene>
<feature type="transmembrane region" description="Helical" evidence="2">
    <location>
        <begin position="21"/>
        <end position="43"/>
    </location>
</feature>
<accession>A0A6J4QE46</accession>
<feature type="compositionally biased region" description="Low complexity" evidence="1">
    <location>
        <begin position="49"/>
        <end position="91"/>
    </location>
</feature>
<feature type="region of interest" description="Disordered" evidence="1">
    <location>
        <begin position="49"/>
        <end position="128"/>
    </location>
</feature>
<sequence>MVTRRVDGRGGHHSGFFRAQAAGAIVLILVATAFLTSCANLNLDGETTDGDTTAEGGATDNGTTIQDGTMVEDTTVMEETATTEETATMEETMMKESTTKGGETTAESTTRGGGTTEGTNKSSSTVATGEAITDVRTIITEQDKQFLVGRRVRLREAGVRSVINAQSFLLGPSDTRQIFAVLEGEQAQGAGVTAGETLSVDGEIRQLPSTEDARQRFGVTETEAALLQSQEIYLSVDRLEVTQR</sequence>
<reference evidence="3" key="1">
    <citation type="submission" date="2020-02" db="EMBL/GenBank/DDBJ databases">
        <authorList>
            <person name="Meier V. D."/>
        </authorList>
    </citation>
    <scope>NUCLEOTIDE SEQUENCE</scope>
    <source>
        <strain evidence="3">AVDCRST_MAG28</strain>
    </source>
</reference>
<keyword evidence="2" id="KW-0472">Membrane</keyword>
<feature type="compositionally biased region" description="Low complexity" evidence="1">
    <location>
        <begin position="99"/>
        <end position="110"/>
    </location>
</feature>
<protein>
    <submittedName>
        <fullName evidence="3">Uncharacterized protein</fullName>
    </submittedName>
</protein>
<dbReference type="EMBL" id="CADCVE010000014">
    <property type="protein sequence ID" value="CAA9442249.1"/>
    <property type="molecule type" value="Genomic_DNA"/>
</dbReference>
<keyword evidence="2" id="KW-1133">Transmembrane helix</keyword>
<evidence type="ECO:0000256" key="2">
    <source>
        <dbReference type="SAM" id="Phobius"/>
    </source>
</evidence>
<dbReference type="AlphaFoldDB" id="A0A6J4QE46"/>
<proteinExistence type="predicted"/>
<keyword evidence="2" id="KW-0812">Transmembrane</keyword>
<evidence type="ECO:0000256" key="1">
    <source>
        <dbReference type="SAM" id="MobiDB-lite"/>
    </source>
</evidence>
<name>A0A6J4QE46_9ACTN</name>